<dbReference type="FunFam" id="3.40.50.150:FF:000256">
    <property type="entry name" value="S-adenosyl-L-methionine-dependent methyltransferase superfamily protein"/>
    <property type="match status" value="1"/>
</dbReference>
<evidence type="ECO:0000313" key="7">
    <source>
        <dbReference type="EMBL" id="EYU32703.1"/>
    </source>
</evidence>
<dbReference type="SUPFAM" id="SSF53335">
    <property type="entry name" value="S-adenosyl-L-methionine-dependent methyltransferases"/>
    <property type="match status" value="2"/>
</dbReference>
<dbReference type="OrthoDB" id="411785at2759"/>
<keyword evidence="8" id="KW-1185">Reference proteome</keyword>
<dbReference type="PANTHER" id="PTHR12176">
    <property type="entry name" value="SAM-DEPENDENT METHYLTRANSFERASE SUPERFAMILY PROTEIN"/>
    <property type="match status" value="1"/>
</dbReference>
<feature type="region of interest" description="Disordered" evidence="5">
    <location>
        <begin position="1"/>
        <end position="24"/>
    </location>
</feature>
<dbReference type="GO" id="GO:0032259">
    <property type="term" value="P:methylation"/>
    <property type="evidence" value="ECO:0007669"/>
    <property type="project" value="UniProtKB-KW"/>
</dbReference>
<dbReference type="Pfam" id="PF01564">
    <property type="entry name" value="Spermine_synth"/>
    <property type="match status" value="1"/>
</dbReference>
<dbReference type="InterPro" id="IPR013216">
    <property type="entry name" value="Methyltransf_11"/>
</dbReference>
<dbReference type="KEGG" id="egt:105963134"/>
<comment type="similarity">
    <text evidence="1">Belongs to the methyltransferase superfamily.</text>
</comment>
<evidence type="ECO:0000256" key="3">
    <source>
        <dbReference type="ARBA" id="ARBA00022679"/>
    </source>
</evidence>
<dbReference type="EMBL" id="KI630827">
    <property type="protein sequence ID" value="EYU32703.1"/>
    <property type="molecule type" value="Genomic_DNA"/>
</dbReference>
<protein>
    <recommendedName>
        <fullName evidence="6">Methyltransferase type 11 domain-containing protein</fullName>
    </recommendedName>
</protein>
<evidence type="ECO:0000256" key="2">
    <source>
        <dbReference type="ARBA" id="ARBA00022603"/>
    </source>
</evidence>
<reference evidence="7 8" key="1">
    <citation type="journal article" date="2013" name="Proc. Natl. Acad. Sci. U.S.A.">
        <title>Fine-scale variation in meiotic recombination in Mimulus inferred from population shotgun sequencing.</title>
        <authorList>
            <person name="Hellsten U."/>
            <person name="Wright K.M."/>
            <person name="Jenkins J."/>
            <person name="Shu S."/>
            <person name="Yuan Y."/>
            <person name="Wessler S.R."/>
            <person name="Schmutz J."/>
            <person name="Willis J.H."/>
            <person name="Rokhsar D.S."/>
        </authorList>
    </citation>
    <scope>NUCLEOTIDE SEQUENCE [LARGE SCALE GENOMIC DNA]</scope>
    <source>
        <strain evidence="8">cv. DUN x IM62</strain>
    </source>
</reference>
<name>A0A022QZE5_ERYGU</name>
<dbReference type="Gene3D" id="3.40.50.150">
    <property type="entry name" value="Vaccinia Virus protein VP39"/>
    <property type="match status" value="2"/>
</dbReference>
<sequence length="777" mass="86101">MGRKKKQQQQHTRENGGAGGKNQEELLKTLGDFTSKENWDQFFTIRGTDDSFEWYAEWPQLRTLLTAQLLSPPSLRTPESAGVQSEEVAILVPGCGNSKLSEHLYDAGFLNITNVDFSKVVISDMLRRNLRERPGMKWRVMDMTNMQFADESFDAIVDKGGLDALMEPELGSRLGNQYLSEVKRLLKAGGKFICLTLAESHVLGLLFSKFRFGWKMSLYTIAKEPSSRNIKLQTFMVVVEKDISTSVSEISSFMDEYSVESHGNQARELYEALERERKVRSEYSNGGDILYSLEDLTLGAKGNLKELEPGRRLKLILGEPGVSRFYNAILFDAKPDLGQDSDDDKEPISYQFAAFIVPKMRVDDWLFSSEEGQWLIVATSKAARLVMILLDSSNSNFSMQDIQTDLSPLVMQLAPKDCDDGVPIPFMAASDGIKQQTIVNQVTSALTGPIIVDDVIYQQVDDYDDDLKCDPSKDLIFRRLTFQRSQSLVQSEALLSKEGSNAISRETEENDVQTASKTKKKGKQGKIGSHSSTSHASNNEMKVDHNYLASSYHNGIISGLMLISLHLKGSNSAVGMGKTAVIGLGAGLLPMFMKNCLPTLNIEVVELDPVVLDVAKQYFGFREDDRLQVHITDGIKFVTGKADAEAGKLDILIVDVDSSDSSSGLTCPAADFVTESFLLAAKNSLSEEGLFIINLVSRSSAVKGAVYSSLKSVFGNLLSLKLEKDVNEVIFALKKDSPITDDELSRACDELVKSLELEKHEWSQRVVDASKLIKPLI</sequence>
<dbReference type="OMA" id="FEWYGAF"/>
<dbReference type="FunFam" id="3.40.50.150:FF:000211">
    <property type="entry name" value="Methyltransferase-like protein 13"/>
    <property type="match status" value="1"/>
</dbReference>
<dbReference type="AlphaFoldDB" id="A0A022QZE5"/>
<feature type="region of interest" description="Disordered" evidence="5">
    <location>
        <begin position="500"/>
        <end position="539"/>
    </location>
</feature>
<dbReference type="InterPro" id="IPR051419">
    <property type="entry name" value="Lys/N-term_MeTrsfase_sf"/>
</dbReference>
<accession>A0A022QZE5</accession>
<gene>
    <name evidence="7" type="ORF">MIMGU_mgv1a001659mg</name>
</gene>
<evidence type="ECO:0000259" key="6">
    <source>
        <dbReference type="Pfam" id="PF08241"/>
    </source>
</evidence>
<feature type="domain" description="Methyltransferase type 11" evidence="6">
    <location>
        <begin position="93"/>
        <end position="194"/>
    </location>
</feature>
<dbReference type="InterPro" id="IPR029063">
    <property type="entry name" value="SAM-dependent_MTases_sf"/>
</dbReference>
<dbReference type="CDD" id="cd02440">
    <property type="entry name" value="AdoMet_MTases"/>
    <property type="match status" value="1"/>
</dbReference>
<evidence type="ECO:0000256" key="5">
    <source>
        <dbReference type="SAM" id="MobiDB-lite"/>
    </source>
</evidence>
<evidence type="ECO:0000313" key="8">
    <source>
        <dbReference type="Proteomes" id="UP000030748"/>
    </source>
</evidence>
<dbReference type="eggNOG" id="KOG2352">
    <property type="taxonomic scope" value="Eukaryota"/>
</dbReference>
<dbReference type="Proteomes" id="UP000030748">
    <property type="component" value="Unassembled WGS sequence"/>
</dbReference>
<dbReference type="Pfam" id="PF08241">
    <property type="entry name" value="Methyltransf_11"/>
    <property type="match status" value="1"/>
</dbReference>
<dbReference type="GO" id="GO:0008757">
    <property type="term" value="F:S-adenosylmethionine-dependent methyltransferase activity"/>
    <property type="evidence" value="ECO:0007669"/>
    <property type="project" value="InterPro"/>
</dbReference>
<proteinExistence type="inferred from homology"/>
<keyword evidence="2" id="KW-0489">Methyltransferase</keyword>
<evidence type="ECO:0000256" key="4">
    <source>
        <dbReference type="ARBA" id="ARBA00023268"/>
    </source>
</evidence>
<keyword evidence="3" id="KW-0808">Transferase</keyword>
<keyword evidence="4" id="KW-0511">Multifunctional enzyme</keyword>
<evidence type="ECO:0000256" key="1">
    <source>
        <dbReference type="ARBA" id="ARBA00008361"/>
    </source>
</evidence>
<dbReference type="PhylomeDB" id="A0A022QZE5"/>
<dbReference type="PANTHER" id="PTHR12176:SF78">
    <property type="entry name" value="EEF1A LYSINE AND N-TERMINAL METHYLTRANSFERASE"/>
    <property type="match status" value="1"/>
</dbReference>
<dbReference type="GO" id="GO:0009820">
    <property type="term" value="P:alkaloid metabolic process"/>
    <property type="evidence" value="ECO:0007669"/>
    <property type="project" value="UniProtKB-KW"/>
</dbReference>
<organism evidence="7 8">
    <name type="scientific">Erythranthe guttata</name>
    <name type="common">Yellow monkey flower</name>
    <name type="synonym">Mimulus guttatus</name>
    <dbReference type="NCBI Taxonomy" id="4155"/>
    <lineage>
        <taxon>Eukaryota</taxon>
        <taxon>Viridiplantae</taxon>
        <taxon>Streptophyta</taxon>
        <taxon>Embryophyta</taxon>
        <taxon>Tracheophyta</taxon>
        <taxon>Spermatophyta</taxon>
        <taxon>Magnoliopsida</taxon>
        <taxon>eudicotyledons</taxon>
        <taxon>Gunneridae</taxon>
        <taxon>Pentapetalae</taxon>
        <taxon>asterids</taxon>
        <taxon>lamiids</taxon>
        <taxon>Lamiales</taxon>
        <taxon>Phrymaceae</taxon>
        <taxon>Erythranthe</taxon>
    </lineage>
</organism>